<dbReference type="RefSeq" id="WP_002606580.1">
    <property type="nucleotide sequence ID" value="NZ_BAAACC010000014.1"/>
</dbReference>
<protein>
    <submittedName>
        <fullName evidence="1">Uncharacterized protein</fullName>
    </submittedName>
</protein>
<name>A0AAP9ML90_CLOIN</name>
<dbReference type="EMBL" id="CP048838">
    <property type="protein sequence ID" value="QJA05029.1"/>
    <property type="molecule type" value="Genomic_DNA"/>
</dbReference>
<gene>
    <name evidence="1" type="ORF">G4D54_22585</name>
</gene>
<sequence length="67" mass="7848">MAKKILLRASDVAEMLDVSISKAYKIIHEANEKLEKMNKLTIRGRIPYEYLNDILYFSESKVNKEDE</sequence>
<dbReference type="Proteomes" id="UP000503330">
    <property type="component" value="Chromosome"/>
</dbReference>
<dbReference type="GeneID" id="61928388"/>
<accession>A0AAP9ML90</accession>
<organism evidence="1 2">
    <name type="scientific">Clostridium innocuum</name>
    <dbReference type="NCBI Taxonomy" id="1522"/>
    <lineage>
        <taxon>Bacteria</taxon>
        <taxon>Bacillati</taxon>
        <taxon>Bacillota</taxon>
        <taxon>Clostridia</taxon>
        <taxon>Eubacteriales</taxon>
        <taxon>Clostridiaceae</taxon>
        <taxon>Clostridium</taxon>
    </lineage>
</organism>
<evidence type="ECO:0000313" key="1">
    <source>
        <dbReference type="EMBL" id="QJA05029.1"/>
    </source>
</evidence>
<reference evidence="1 2" key="1">
    <citation type="submission" date="2020-02" db="EMBL/GenBank/DDBJ databases">
        <authorList>
            <person name="Kociolek L.K."/>
            <person name="Ozer E.A."/>
        </authorList>
    </citation>
    <scope>NUCLEOTIDE SEQUENCE [LARGE SCALE GENOMIC DNA]</scope>
    <source>
        <strain evidence="1 2">ATCC 14501</strain>
    </source>
</reference>
<dbReference type="AlphaFoldDB" id="A0AAP9ML90"/>
<evidence type="ECO:0000313" key="2">
    <source>
        <dbReference type="Proteomes" id="UP000503330"/>
    </source>
</evidence>
<proteinExistence type="predicted"/>